<evidence type="ECO:0000256" key="7">
    <source>
        <dbReference type="ARBA" id="ARBA00022729"/>
    </source>
</evidence>
<accession>A0A5B6W3N7</accession>
<evidence type="ECO:0000256" key="2">
    <source>
        <dbReference type="ARBA" id="ARBA00004191"/>
    </source>
</evidence>
<dbReference type="OrthoDB" id="407275at2759"/>
<dbReference type="Gene3D" id="3.40.462.20">
    <property type="match status" value="2"/>
</dbReference>
<feature type="signal peptide" evidence="14">
    <location>
        <begin position="1"/>
        <end position="15"/>
    </location>
</feature>
<evidence type="ECO:0000313" key="17">
    <source>
        <dbReference type="Proteomes" id="UP000325315"/>
    </source>
</evidence>
<protein>
    <submittedName>
        <fullName evidence="16">Tetrahydrocannabinolic acid synthase-like</fullName>
    </submittedName>
</protein>
<keyword evidence="5" id="KW-0964">Secreted</keyword>
<evidence type="ECO:0000256" key="4">
    <source>
        <dbReference type="ARBA" id="ARBA00022512"/>
    </source>
</evidence>
<dbReference type="FunFam" id="3.30.43.10:FF:000004">
    <property type="entry name" value="Berberine bridge enzyme-like 15"/>
    <property type="match status" value="2"/>
</dbReference>
<dbReference type="InterPro" id="IPR016169">
    <property type="entry name" value="FAD-bd_PCMH_sub2"/>
</dbReference>
<keyword evidence="13" id="KW-0472">Membrane</keyword>
<evidence type="ECO:0000259" key="15">
    <source>
        <dbReference type="PROSITE" id="PS51387"/>
    </source>
</evidence>
<keyword evidence="13" id="KW-1133">Transmembrane helix</keyword>
<evidence type="ECO:0000256" key="11">
    <source>
        <dbReference type="ARBA" id="ARBA00023157"/>
    </source>
</evidence>
<dbReference type="InterPro" id="IPR006094">
    <property type="entry name" value="Oxid_FAD_bind_N"/>
</dbReference>
<keyword evidence="4" id="KW-0134">Cell wall</keyword>
<evidence type="ECO:0000256" key="10">
    <source>
        <dbReference type="ARBA" id="ARBA00023002"/>
    </source>
</evidence>
<evidence type="ECO:0000256" key="8">
    <source>
        <dbReference type="ARBA" id="ARBA00022741"/>
    </source>
</evidence>
<keyword evidence="8" id="KW-0547">Nucleotide-binding</keyword>
<dbReference type="Gene3D" id="3.30.43.10">
    <property type="entry name" value="Uridine Diphospho-n-acetylenolpyruvylglucosamine Reductase, domain 2"/>
    <property type="match status" value="2"/>
</dbReference>
<dbReference type="EMBL" id="SMMG02000005">
    <property type="protein sequence ID" value="KAA3475986.1"/>
    <property type="molecule type" value="Genomic_DNA"/>
</dbReference>
<feature type="domain" description="FAD-binding PCMH-type" evidence="15">
    <location>
        <begin position="583"/>
        <end position="757"/>
    </location>
</feature>
<dbReference type="InterPro" id="IPR036318">
    <property type="entry name" value="FAD-bd_PCMH-like_sf"/>
</dbReference>
<comment type="similarity">
    <text evidence="3">Belongs to the oxygen-dependent FAD-linked oxidoreductase family.</text>
</comment>
<evidence type="ECO:0000256" key="5">
    <source>
        <dbReference type="ARBA" id="ARBA00022525"/>
    </source>
</evidence>
<dbReference type="PROSITE" id="PS51387">
    <property type="entry name" value="FAD_PCMH"/>
    <property type="match status" value="2"/>
</dbReference>
<keyword evidence="10" id="KW-0560">Oxidoreductase</keyword>
<comment type="subcellular location">
    <subcellularLocation>
        <location evidence="2">Secreted</location>
        <location evidence="2">Cell wall</location>
    </subcellularLocation>
</comment>
<evidence type="ECO:0000256" key="6">
    <source>
        <dbReference type="ARBA" id="ARBA00022630"/>
    </source>
</evidence>
<dbReference type="Proteomes" id="UP000325315">
    <property type="component" value="Unassembled WGS sequence"/>
</dbReference>
<dbReference type="SUPFAM" id="SSF56176">
    <property type="entry name" value="FAD-binding/transporter-associated domain-like"/>
    <property type="match status" value="2"/>
</dbReference>
<dbReference type="AlphaFoldDB" id="A0A5B6W3N7"/>
<keyword evidence="17" id="KW-1185">Reference proteome</keyword>
<dbReference type="GO" id="GO:0016491">
    <property type="term" value="F:oxidoreductase activity"/>
    <property type="evidence" value="ECO:0007669"/>
    <property type="project" value="UniProtKB-KW"/>
</dbReference>
<feature type="transmembrane region" description="Helical" evidence="13">
    <location>
        <begin position="675"/>
        <end position="700"/>
    </location>
</feature>
<keyword evidence="6" id="KW-0285">Flavoprotein</keyword>
<dbReference type="Gene3D" id="3.30.465.10">
    <property type="match status" value="2"/>
</dbReference>
<organism evidence="16 17">
    <name type="scientific">Gossypium australe</name>
    <dbReference type="NCBI Taxonomy" id="47621"/>
    <lineage>
        <taxon>Eukaryota</taxon>
        <taxon>Viridiplantae</taxon>
        <taxon>Streptophyta</taxon>
        <taxon>Embryophyta</taxon>
        <taxon>Tracheophyta</taxon>
        <taxon>Spermatophyta</taxon>
        <taxon>Magnoliopsida</taxon>
        <taxon>eudicotyledons</taxon>
        <taxon>Gunneridae</taxon>
        <taxon>Pentapetalae</taxon>
        <taxon>rosids</taxon>
        <taxon>malvids</taxon>
        <taxon>Malvales</taxon>
        <taxon>Malvaceae</taxon>
        <taxon>Malvoideae</taxon>
        <taxon>Gossypium</taxon>
    </lineage>
</organism>
<feature type="chain" id="PRO_5022747585" evidence="14">
    <location>
        <begin position="16"/>
        <end position="1042"/>
    </location>
</feature>
<gene>
    <name evidence="16" type="ORF">EPI10_026099</name>
</gene>
<dbReference type="InterPro" id="IPR016166">
    <property type="entry name" value="FAD-bd_PCMH"/>
</dbReference>
<comment type="caution">
    <text evidence="16">The sequence shown here is derived from an EMBL/GenBank/DDBJ whole genome shotgun (WGS) entry which is preliminary data.</text>
</comment>
<dbReference type="InterPro" id="IPR016167">
    <property type="entry name" value="FAD-bd_PCMH_sub1"/>
</dbReference>
<feature type="transmembrane region" description="Helical" evidence="13">
    <location>
        <begin position="513"/>
        <end position="535"/>
    </location>
</feature>
<evidence type="ECO:0000256" key="12">
    <source>
        <dbReference type="ARBA" id="ARBA00023180"/>
    </source>
</evidence>
<keyword evidence="11" id="KW-1015">Disulfide bond</keyword>
<keyword evidence="9" id="KW-0274">FAD</keyword>
<evidence type="ECO:0000256" key="3">
    <source>
        <dbReference type="ARBA" id="ARBA00005466"/>
    </source>
</evidence>
<feature type="domain" description="FAD-binding PCMH-type" evidence="15">
    <location>
        <begin position="73"/>
        <end position="247"/>
    </location>
</feature>
<sequence>MFLQFSMLLPPLVLAALLSFPMGASPHKDFLQCLSLLSNDSTSISNVIYTRNNSSYSFVLESTIRNLRFNSTDTPKPLVIVTPSRTSHFQATIYCARKHGLQIRTRSGGHDYEGLSYVAKVPFVVVDLVNFRSVDVDAENRVAWVQAGAILGEVYYRIAEKSRTLAFAGGIYHTIGVGGYISGGGFGLLFRKYGTGGDNVIDAQFIDVNGRILDRKSMGEDLFWAIRGGGGGSFGIVLAWKLILVPVPATVTAFSVSRTLEQNATQLILQWQDIAHQLPDEMNPDVTMFSINSTQDGRKTILALFSSLFLGTIDELLPIMQQRFPELGLSRQDCTEMSWIESILYYNQLQNQPLEILLNRTFRSLVGGQYYKIKSDYVKEPISETALNGLFSRLSDEEASSAIIIFMAYGGIMDRIPEDSTPFPHRAGNLYKIYYNVNWQEQDNVNSQKYIDWARRVYSYMTPFVSKFPREAYANYRDLDIGSNNVKYTSYAQAKIWGRKYFKNNFNRLVQSLQFSILLLSLVLAALLSFSMGALPHEDFLQCLSLSSNDSSTISSVIYTRNNPSFSTVLESTIRNLRFNSTDTPKPLVIVTPSRTSHFQATIYCSRKHGLQIRTRSGGHDYEGLSYVAKVPFVVVDLVNFRSVDVDVENRVAWVQAGAILGEVYYRIAEKSRTLAFAGGVFHSIGVGGYISGGGFGLLFRKYGTAGDNVIDAQFIDVNGRILDRKSMGEDLFWAIRGGGGGSFGIVLAWKLKLVPVPATVTAFSVSRTLEQNATQLILRWQEIAHQLPDEMNPDLSMFSVNSTQDGRKTILASFSSLFLGTIDELLPIMQQRFPKLGLSRQDCSEMSWIESVLYFSQLQNQPLEILLNRTFRNPIGGQYFKVKSDYVKEPISETALNGLFSRLSDEEASSAIIVFMAYGGIMDRIPEEATPFPHRAGNLYKIYYNVNWQEQDNVNSQKYIDWSRRVYNYMTPFVSKSPREAYANYRDLDIGSNNVGITSYTQASVWGRKYFKNNFDRLVQVKTKIDPENFFKHEQSIPPLH</sequence>
<evidence type="ECO:0000313" key="16">
    <source>
        <dbReference type="EMBL" id="KAA3475986.1"/>
    </source>
</evidence>
<evidence type="ECO:0000256" key="9">
    <source>
        <dbReference type="ARBA" id="ARBA00022827"/>
    </source>
</evidence>
<evidence type="ECO:0000256" key="13">
    <source>
        <dbReference type="SAM" id="Phobius"/>
    </source>
</evidence>
<proteinExistence type="inferred from homology"/>
<keyword evidence="7 14" id="KW-0732">Signal</keyword>
<dbReference type="GO" id="GO:0071949">
    <property type="term" value="F:FAD binding"/>
    <property type="evidence" value="ECO:0007669"/>
    <property type="project" value="InterPro"/>
</dbReference>
<name>A0A5B6W3N7_9ROSI</name>
<dbReference type="Pfam" id="PF01565">
    <property type="entry name" value="FAD_binding_4"/>
    <property type="match status" value="2"/>
</dbReference>
<evidence type="ECO:0000256" key="1">
    <source>
        <dbReference type="ARBA" id="ARBA00001974"/>
    </source>
</evidence>
<dbReference type="PANTHER" id="PTHR32448">
    <property type="entry name" value="OS08G0158400 PROTEIN"/>
    <property type="match status" value="1"/>
</dbReference>
<dbReference type="InterPro" id="IPR012951">
    <property type="entry name" value="BBE"/>
</dbReference>
<comment type="cofactor">
    <cofactor evidence="1">
        <name>FAD</name>
        <dbReference type="ChEBI" id="CHEBI:57692"/>
    </cofactor>
</comment>
<reference evidence="17" key="1">
    <citation type="journal article" date="2019" name="Plant Biotechnol. J.">
        <title>Genome sequencing of the Australian wild diploid species Gossypium australe highlights disease resistance and delayed gland morphogenesis.</title>
        <authorList>
            <person name="Cai Y."/>
            <person name="Cai X."/>
            <person name="Wang Q."/>
            <person name="Wang P."/>
            <person name="Zhang Y."/>
            <person name="Cai C."/>
            <person name="Xu Y."/>
            <person name="Wang K."/>
            <person name="Zhou Z."/>
            <person name="Wang C."/>
            <person name="Geng S."/>
            <person name="Li B."/>
            <person name="Dong Q."/>
            <person name="Hou Y."/>
            <person name="Wang H."/>
            <person name="Ai P."/>
            <person name="Liu Z."/>
            <person name="Yi F."/>
            <person name="Sun M."/>
            <person name="An G."/>
            <person name="Cheng J."/>
            <person name="Zhang Y."/>
            <person name="Shi Q."/>
            <person name="Xie Y."/>
            <person name="Shi X."/>
            <person name="Chang Y."/>
            <person name="Huang F."/>
            <person name="Chen Y."/>
            <person name="Hong S."/>
            <person name="Mi L."/>
            <person name="Sun Q."/>
            <person name="Zhang L."/>
            <person name="Zhou B."/>
            <person name="Peng R."/>
            <person name="Zhang X."/>
            <person name="Liu F."/>
        </authorList>
    </citation>
    <scope>NUCLEOTIDE SEQUENCE [LARGE SCALE GENOMIC DNA]</scope>
    <source>
        <strain evidence="17">cv. PA1801</strain>
    </source>
</reference>
<evidence type="ECO:0000256" key="14">
    <source>
        <dbReference type="SAM" id="SignalP"/>
    </source>
</evidence>
<dbReference type="Pfam" id="PF08031">
    <property type="entry name" value="BBE"/>
    <property type="match status" value="2"/>
</dbReference>
<keyword evidence="12" id="KW-0325">Glycoprotein</keyword>
<keyword evidence="13" id="KW-0812">Transmembrane</keyword>